<sequence>MKLRKCQVPLLLIISTELASCNMAPPSHNTTNTLNQDHNKNIIRQTRSVVNEPHLENPKLPTNNPGNTNNHSQSPEMTNTDDDSTMNQCNEKLKKLEYNVKEAGTNFLETGETILDIATRGEDLINKFQQLTNL</sequence>
<evidence type="ECO:0000256" key="1">
    <source>
        <dbReference type="SAM" id="MobiDB-lite"/>
    </source>
</evidence>
<name>A0A2T4VWI9_9HYPH</name>
<feature type="signal peptide" evidence="2">
    <location>
        <begin position="1"/>
        <end position="19"/>
    </location>
</feature>
<accession>A0A2T4VWI9</accession>
<gene>
    <name evidence="3" type="ORF">C4617_05350</name>
</gene>
<organism evidence="3 4">
    <name type="scientific">Candidatus Liberibacter europaeus</name>
    <dbReference type="NCBI Taxonomy" id="744859"/>
    <lineage>
        <taxon>Bacteria</taxon>
        <taxon>Pseudomonadati</taxon>
        <taxon>Pseudomonadota</taxon>
        <taxon>Alphaproteobacteria</taxon>
        <taxon>Hyphomicrobiales</taxon>
        <taxon>Rhizobiaceae</taxon>
        <taxon>Liberibacter</taxon>
    </lineage>
</organism>
<feature type="compositionally biased region" description="Polar residues" evidence="1">
    <location>
        <begin position="60"/>
        <end position="78"/>
    </location>
</feature>
<keyword evidence="2" id="KW-0732">Signal</keyword>
<evidence type="ECO:0000256" key="2">
    <source>
        <dbReference type="SAM" id="SignalP"/>
    </source>
</evidence>
<evidence type="ECO:0000313" key="3">
    <source>
        <dbReference type="EMBL" id="PTL86110.1"/>
    </source>
</evidence>
<feature type="region of interest" description="Disordered" evidence="1">
    <location>
        <begin position="48"/>
        <end position="89"/>
    </location>
</feature>
<feature type="chain" id="PRO_5015526706" evidence="2">
    <location>
        <begin position="20"/>
        <end position="134"/>
    </location>
</feature>
<dbReference type="Proteomes" id="UP000240811">
    <property type="component" value="Unassembled WGS sequence"/>
</dbReference>
<protein>
    <submittedName>
        <fullName evidence="3">Uncharacterized protein</fullName>
    </submittedName>
</protein>
<dbReference type="EMBL" id="PSQJ01000009">
    <property type="protein sequence ID" value="PTL86110.1"/>
    <property type="molecule type" value="Genomic_DNA"/>
</dbReference>
<reference evidence="4" key="1">
    <citation type="submission" date="2018-02" db="EMBL/GenBank/DDBJ databases">
        <title>Genome sequence of Candidatus Liberibacter europaeus.</title>
        <authorList>
            <person name="Frampton R.A."/>
            <person name="Thompson S.M."/>
            <person name="David C."/>
            <person name="Addison S.M."/>
            <person name="Smith G.R."/>
        </authorList>
    </citation>
    <scope>NUCLEOTIDE SEQUENCE [LARGE SCALE GENOMIC DNA]</scope>
</reference>
<comment type="caution">
    <text evidence="3">The sequence shown here is derived from an EMBL/GenBank/DDBJ whole genome shotgun (WGS) entry which is preliminary data.</text>
</comment>
<proteinExistence type="predicted"/>
<dbReference type="AlphaFoldDB" id="A0A2T4VWI9"/>
<evidence type="ECO:0000313" key="4">
    <source>
        <dbReference type="Proteomes" id="UP000240811"/>
    </source>
</evidence>